<reference evidence="1 2" key="1">
    <citation type="submission" date="2019-01" db="EMBL/GenBank/DDBJ databases">
        <title>Chengkuizengella sp. nov., isolated from deep-sea sediment of East Pacific Ocean.</title>
        <authorList>
            <person name="Yang J."/>
            <person name="Lai Q."/>
            <person name="Shao Z."/>
        </authorList>
    </citation>
    <scope>NUCLEOTIDE SEQUENCE [LARGE SCALE GENOMIC DNA]</scope>
    <source>
        <strain evidence="1 2">YPA3-1-1</strain>
    </source>
</reference>
<evidence type="ECO:0000313" key="2">
    <source>
        <dbReference type="Proteomes" id="UP000448943"/>
    </source>
</evidence>
<dbReference type="Pfam" id="PF13314">
    <property type="entry name" value="DUF4083"/>
    <property type="match status" value="1"/>
</dbReference>
<organism evidence="1 2">
    <name type="scientific">Chengkuizengella marina</name>
    <dbReference type="NCBI Taxonomy" id="2507566"/>
    <lineage>
        <taxon>Bacteria</taxon>
        <taxon>Bacillati</taxon>
        <taxon>Bacillota</taxon>
        <taxon>Bacilli</taxon>
        <taxon>Bacillales</taxon>
        <taxon>Paenibacillaceae</taxon>
        <taxon>Chengkuizengella</taxon>
    </lineage>
</organism>
<proteinExistence type="predicted"/>
<evidence type="ECO:0000313" key="1">
    <source>
        <dbReference type="EMBL" id="NBI28057.1"/>
    </source>
</evidence>
<dbReference type="OrthoDB" id="2933442at2"/>
<sequence length="44" mass="5307">MKNRNFILFIRRLLINSSTKMTQNDEISKKLDRVIELLEKQNKS</sequence>
<dbReference type="EMBL" id="SIJB01000008">
    <property type="protein sequence ID" value="NBI28057.1"/>
    <property type="molecule type" value="Genomic_DNA"/>
</dbReference>
<accession>A0A6N9PYL8</accession>
<gene>
    <name evidence="1" type="ORF">ERL59_03665</name>
</gene>
<name>A0A6N9PYL8_9BACL</name>
<dbReference type="InterPro" id="IPR025143">
    <property type="entry name" value="DUF4083"/>
</dbReference>
<dbReference type="Proteomes" id="UP000448943">
    <property type="component" value="Unassembled WGS sequence"/>
</dbReference>
<comment type="caution">
    <text evidence="1">The sequence shown here is derived from an EMBL/GenBank/DDBJ whole genome shotgun (WGS) entry which is preliminary data.</text>
</comment>
<keyword evidence="2" id="KW-1185">Reference proteome</keyword>
<dbReference type="RefSeq" id="WP_160644662.1">
    <property type="nucleotide sequence ID" value="NZ_SIJB01000008.1"/>
</dbReference>
<protein>
    <submittedName>
        <fullName evidence="1">DUF4083 domain-containing protein</fullName>
    </submittedName>
</protein>
<dbReference type="AlphaFoldDB" id="A0A6N9PYL8"/>